<comment type="caution">
    <text evidence="4">The sequence shown here is derived from an EMBL/GenBank/DDBJ whole genome shotgun (WGS) entry which is preliminary data.</text>
</comment>
<dbReference type="PANTHER" id="PTHR32347:SF14">
    <property type="entry name" value="EFFLUX SYSTEM COMPONENT YKNX-RELATED"/>
    <property type="match status" value="1"/>
</dbReference>
<proteinExistence type="predicted"/>
<protein>
    <recommendedName>
        <fullName evidence="3">YknX-like C-terminal permuted SH3-like domain-containing protein</fullName>
    </recommendedName>
</protein>
<dbReference type="InterPro" id="IPR050465">
    <property type="entry name" value="UPF0194_transport"/>
</dbReference>
<sequence>MVINLTAVQGGTAAAYGTLCTVESLDDVYVDIALSRYDLEKVAVGQKAQIITLGNTYDGVLESIDAMATSSVSSTGSSAAYVHARVKVTSPGEDLRLGIEANVTLYTGEADNVVTVPISAVNTDVDGTFCYIVENGIATRCAVETGISSDSLVEIKSGLSGGEDVITNPADVVEGAIVSSDPAYMTQSTGGLMIG</sequence>
<gene>
    <name evidence="4" type="ORF">SDC9_173805</name>
</gene>
<feature type="domain" description="YknX-like C-terminal permuted SH3-like" evidence="3">
    <location>
        <begin position="113"/>
        <end position="178"/>
    </location>
</feature>
<dbReference type="EMBL" id="VSSQ01075877">
    <property type="protein sequence ID" value="MPN26381.1"/>
    <property type="molecule type" value="Genomic_DNA"/>
</dbReference>
<dbReference type="PANTHER" id="PTHR32347">
    <property type="entry name" value="EFFLUX SYSTEM COMPONENT YKNX-RELATED"/>
    <property type="match status" value="1"/>
</dbReference>
<accession>A0A645GHD9</accession>
<keyword evidence="2" id="KW-0175">Coiled coil</keyword>
<dbReference type="AlphaFoldDB" id="A0A645GHD9"/>
<evidence type="ECO:0000256" key="2">
    <source>
        <dbReference type="ARBA" id="ARBA00023054"/>
    </source>
</evidence>
<name>A0A645GHD9_9ZZZZ</name>
<dbReference type="GO" id="GO:0030313">
    <property type="term" value="C:cell envelope"/>
    <property type="evidence" value="ECO:0007669"/>
    <property type="project" value="UniProtKB-SubCell"/>
</dbReference>
<organism evidence="4">
    <name type="scientific">bioreactor metagenome</name>
    <dbReference type="NCBI Taxonomy" id="1076179"/>
    <lineage>
        <taxon>unclassified sequences</taxon>
        <taxon>metagenomes</taxon>
        <taxon>ecological metagenomes</taxon>
    </lineage>
</organism>
<evidence type="ECO:0000256" key="1">
    <source>
        <dbReference type="ARBA" id="ARBA00004196"/>
    </source>
</evidence>
<dbReference type="InterPro" id="IPR058637">
    <property type="entry name" value="YknX-like_C"/>
</dbReference>
<reference evidence="4" key="1">
    <citation type="submission" date="2019-08" db="EMBL/GenBank/DDBJ databases">
        <authorList>
            <person name="Kucharzyk K."/>
            <person name="Murdoch R.W."/>
            <person name="Higgins S."/>
            <person name="Loffler F."/>
        </authorList>
    </citation>
    <scope>NUCLEOTIDE SEQUENCE</scope>
</reference>
<evidence type="ECO:0000259" key="3">
    <source>
        <dbReference type="Pfam" id="PF25989"/>
    </source>
</evidence>
<comment type="subcellular location">
    <subcellularLocation>
        <location evidence="1">Cell envelope</location>
    </subcellularLocation>
</comment>
<dbReference type="Pfam" id="PF25989">
    <property type="entry name" value="YknX_C"/>
    <property type="match status" value="1"/>
</dbReference>
<evidence type="ECO:0000313" key="4">
    <source>
        <dbReference type="EMBL" id="MPN26381.1"/>
    </source>
</evidence>
<dbReference type="Gene3D" id="2.40.30.170">
    <property type="match status" value="1"/>
</dbReference>
<dbReference type="Gene3D" id="2.40.420.20">
    <property type="match status" value="1"/>
</dbReference>